<dbReference type="Proteomes" id="UP000533598">
    <property type="component" value="Unassembled WGS sequence"/>
</dbReference>
<dbReference type="AlphaFoldDB" id="A0A7W7FWR0"/>
<dbReference type="Gene3D" id="3.40.50.150">
    <property type="entry name" value="Vaccinia Virus protein VP39"/>
    <property type="match status" value="1"/>
</dbReference>
<dbReference type="CDD" id="cd02440">
    <property type="entry name" value="AdoMet_MTases"/>
    <property type="match status" value="1"/>
</dbReference>
<dbReference type="EMBL" id="JACHMH010000001">
    <property type="protein sequence ID" value="MBB4680315.1"/>
    <property type="molecule type" value="Genomic_DNA"/>
</dbReference>
<keyword evidence="2" id="KW-0489">Methyltransferase</keyword>
<organism evidence="2 3">
    <name type="scientific">Crossiella cryophila</name>
    <dbReference type="NCBI Taxonomy" id="43355"/>
    <lineage>
        <taxon>Bacteria</taxon>
        <taxon>Bacillati</taxon>
        <taxon>Actinomycetota</taxon>
        <taxon>Actinomycetes</taxon>
        <taxon>Pseudonocardiales</taxon>
        <taxon>Pseudonocardiaceae</taxon>
        <taxon>Crossiella</taxon>
    </lineage>
</organism>
<dbReference type="PANTHER" id="PTHR42912">
    <property type="entry name" value="METHYLTRANSFERASE"/>
    <property type="match status" value="1"/>
</dbReference>
<dbReference type="GO" id="GO:0032259">
    <property type="term" value="P:methylation"/>
    <property type="evidence" value="ECO:0007669"/>
    <property type="project" value="UniProtKB-KW"/>
</dbReference>
<sequence>MSAPARAEPFFGPFATLRMLPLPGMRVVDLYEGFFADFYGGMAENFTADLTWLARRVGPDPKRVLDLCCGTGRLSTVLATAGHTVTGLDNAPAMLARAERRRARLSAEVAARCTFAEADVLTLDLGRRFDHVLLSGLSVSTFLDPADRSRLFATAARHLNPGGTLVFDHLPGPTGPEEHREEHDVIPLGPTGAGGFVLAGTRRSAAEGRQTANFYAERIGQDGTTDRFLSHNVLAMLTAEDLDAELAAHGFRPAVGELLHPGALLAEQTGMDPTAFTGSGELDHMRLRFVAAELGSRV</sequence>
<name>A0A7W7FWR0_9PSEU</name>
<gene>
    <name evidence="2" type="ORF">HNR67_006433</name>
</gene>
<evidence type="ECO:0000313" key="2">
    <source>
        <dbReference type="EMBL" id="MBB4680315.1"/>
    </source>
</evidence>
<dbReference type="InterPro" id="IPR050508">
    <property type="entry name" value="Methyltransf_Superfamily"/>
</dbReference>
<accession>A0A7W7FWR0</accession>
<comment type="caution">
    <text evidence="2">The sequence shown here is derived from an EMBL/GenBank/DDBJ whole genome shotgun (WGS) entry which is preliminary data.</text>
</comment>
<dbReference type="RefSeq" id="WP_185006025.1">
    <property type="nucleotide sequence ID" value="NZ_BAAAUI010000009.1"/>
</dbReference>
<dbReference type="InterPro" id="IPR029063">
    <property type="entry name" value="SAM-dependent_MTases_sf"/>
</dbReference>
<keyword evidence="2" id="KW-0808">Transferase</keyword>
<dbReference type="SUPFAM" id="SSF53335">
    <property type="entry name" value="S-adenosyl-L-methionine-dependent methyltransferases"/>
    <property type="match status" value="1"/>
</dbReference>
<proteinExistence type="predicted"/>
<dbReference type="PANTHER" id="PTHR42912:SF93">
    <property type="entry name" value="N6-ADENOSINE-METHYLTRANSFERASE TMT1A"/>
    <property type="match status" value="1"/>
</dbReference>
<evidence type="ECO:0000313" key="3">
    <source>
        <dbReference type="Proteomes" id="UP000533598"/>
    </source>
</evidence>
<protein>
    <submittedName>
        <fullName evidence="2">SAM-dependent methyltransferase</fullName>
    </submittedName>
</protein>
<keyword evidence="3" id="KW-1185">Reference proteome</keyword>
<evidence type="ECO:0000259" key="1">
    <source>
        <dbReference type="Pfam" id="PF13649"/>
    </source>
</evidence>
<reference evidence="2 3" key="1">
    <citation type="submission" date="2020-08" db="EMBL/GenBank/DDBJ databases">
        <title>Sequencing the genomes of 1000 actinobacteria strains.</title>
        <authorList>
            <person name="Klenk H.-P."/>
        </authorList>
    </citation>
    <scope>NUCLEOTIDE SEQUENCE [LARGE SCALE GENOMIC DNA]</scope>
    <source>
        <strain evidence="2 3">DSM 44230</strain>
    </source>
</reference>
<dbReference type="InterPro" id="IPR041698">
    <property type="entry name" value="Methyltransf_25"/>
</dbReference>
<feature type="domain" description="Methyltransferase" evidence="1">
    <location>
        <begin position="64"/>
        <end position="163"/>
    </location>
</feature>
<dbReference type="Pfam" id="PF13649">
    <property type="entry name" value="Methyltransf_25"/>
    <property type="match status" value="1"/>
</dbReference>
<dbReference type="GO" id="GO:0008168">
    <property type="term" value="F:methyltransferase activity"/>
    <property type="evidence" value="ECO:0007669"/>
    <property type="project" value="UniProtKB-KW"/>
</dbReference>